<organism evidence="2 3">
    <name type="scientific">Trichoderma ghanense</name>
    <dbReference type="NCBI Taxonomy" id="65468"/>
    <lineage>
        <taxon>Eukaryota</taxon>
        <taxon>Fungi</taxon>
        <taxon>Dikarya</taxon>
        <taxon>Ascomycota</taxon>
        <taxon>Pezizomycotina</taxon>
        <taxon>Sordariomycetes</taxon>
        <taxon>Hypocreomycetidae</taxon>
        <taxon>Hypocreales</taxon>
        <taxon>Hypocreaceae</taxon>
        <taxon>Trichoderma</taxon>
    </lineage>
</organism>
<feature type="region of interest" description="Disordered" evidence="1">
    <location>
        <begin position="110"/>
        <end position="139"/>
    </location>
</feature>
<dbReference type="EMBL" id="PPTA01000005">
    <property type="protein sequence ID" value="TFB03599.1"/>
    <property type="molecule type" value="Genomic_DNA"/>
</dbReference>
<name>A0ABY2H7E0_9HYPO</name>
<dbReference type="GeneID" id="300576193"/>
<accession>A0ABY2H7E0</accession>
<protein>
    <submittedName>
        <fullName evidence="2">Uncharacterized protein</fullName>
    </submittedName>
</protein>
<comment type="caution">
    <text evidence="2">The sequence shown here is derived from an EMBL/GenBank/DDBJ whole genome shotgun (WGS) entry which is preliminary data.</text>
</comment>
<dbReference type="RefSeq" id="XP_073559800.1">
    <property type="nucleotide sequence ID" value="XM_073701743.1"/>
</dbReference>
<sequence length="152" mass="16476">MSARVWMLTRPHQGRIVDTGATGAAEAPQRVMGGIGRRRCSFLKEPADEGEELSAGAAAGGVDGNGSVELTRHEQQLARGFNACPKCCRLGTTMFWSRRILDSRASPAWRIPPASLDQSRQPKRHPMARAAGPRPMRRASGARYLALSVIPD</sequence>
<evidence type="ECO:0000256" key="1">
    <source>
        <dbReference type="SAM" id="MobiDB-lite"/>
    </source>
</evidence>
<gene>
    <name evidence="2" type="ORF">CCMA1212_004440</name>
</gene>
<feature type="compositionally biased region" description="Low complexity" evidence="1">
    <location>
        <begin position="128"/>
        <end position="139"/>
    </location>
</feature>
<keyword evidence="3" id="KW-1185">Reference proteome</keyword>
<proteinExistence type="predicted"/>
<evidence type="ECO:0000313" key="3">
    <source>
        <dbReference type="Proteomes" id="UP001642720"/>
    </source>
</evidence>
<reference evidence="2 3" key="1">
    <citation type="submission" date="2018-01" db="EMBL/GenBank/DDBJ databases">
        <title>Genome characterization of the sugarcane-associated fungus Trichoderma ghanense CCMA-1212 and their application in lignocelulose bioconversion.</title>
        <authorList>
            <person name="Steindorff A.S."/>
            <person name="Mendes T.D."/>
            <person name="Vilela E.S.D."/>
            <person name="Rodrigues D.S."/>
            <person name="Formighieri E.F."/>
            <person name="Melo I.S."/>
            <person name="Favaro L.C.L."/>
        </authorList>
    </citation>
    <scope>NUCLEOTIDE SEQUENCE [LARGE SCALE GENOMIC DNA]</scope>
    <source>
        <strain evidence="2 3">CCMA-1212</strain>
    </source>
</reference>
<evidence type="ECO:0000313" key="2">
    <source>
        <dbReference type="EMBL" id="TFB03599.1"/>
    </source>
</evidence>
<dbReference type="Proteomes" id="UP001642720">
    <property type="component" value="Unassembled WGS sequence"/>
</dbReference>